<feature type="transmembrane region" description="Helical" evidence="8">
    <location>
        <begin position="44"/>
        <end position="63"/>
    </location>
</feature>
<evidence type="ECO:0000256" key="3">
    <source>
        <dbReference type="ARBA" id="ARBA00022428"/>
    </source>
</evidence>
<feature type="transmembrane region" description="Helical" evidence="8">
    <location>
        <begin position="182"/>
        <end position="200"/>
    </location>
</feature>
<name>A0ABW4NQM6_9LACT</name>
<evidence type="ECO:0000256" key="2">
    <source>
        <dbReference type="ARBA" id="ARBA00004863"/>
    </source>
</evidence>
<comment type="caution">
    <text evidence="9">The sequence shown here is derived from an EMBL/GenBank/DDBJ whole genome shotgun (WGS) entry which is preliminary data.</text>
</comment>
<dbReference type="InterPro" id="IPR026046">
    <property type="entry name" value="UBIAD1"/>
</dbReference>
<keyword evidence="4" id="KW-0808">Transferase</keyword>
<protein>
    <submittedName>
        <fullName evidence="9">UbiA family prenyltransferase</fullName>
    </submittedName>
</protein>
<feature type="transmembrane region" description="Helical" evidence="8">
    <location>
        <begin position="21"/>
        <end position="38"/>
    </location>
</feature>
<evidence type="ECO:0000256" key="1">
    <source>
        <dbReference type="ARBA" id="ARBA00004141"/>
    </source>
</evidence>
<evidence type="ECO:0000256" key="8">
    <source>
        <dbReference type="SAM" id="Phobius"/>
    </source>
</evidence>
<keyword evidence="3" id="KW-0474">Menaquinone biosynthesis</keyword>
<reference evidence="10" key="1">
    <citation type="journal article" date="2019" name="Int. J. Syst. Evol. Microbiol.">
        <title>The Global Catalogue of Microorganisms (GCM) 10K type strain sequencing project: providing services to taxonomists for standard genome sequencing and annotation.</title>
        <authorList>
            <consortium name="The Broad Institute Genomics Platform"/>
            <consortium name="The Broad Institute Genome Sequencing Center for Infectious Disease"/>
            <person name="Wu L."/>
            <person name="Ma J."/>
        </authorList>
    </citation>
    <scope>NUCLEOTIDE SEQUENCE [LARGE SCALE GENOMIC DNA]</scope>
    <source>
        <strain evidence="10">KCTC 42143</strain>
    </source>
</reference>
<feature type="transmembrane region" description="Helical" evidence="8">
    <location>
        <begin position="238"/>
        <end position="262"/>
    </location>
</feature>
<keyword evidence="7 8" id="KW-0472">Membrane</keyword>
<evidence type="ECO:0000256" key="7">
    <source>
        <dbReference type="ARBA" id="ARBA00023136"/>
    </source>
</evidence>
<dbReference type="PANTHER" id="PTHR13929:SF0">
    <property type="entry name" value="UBIA PRENYLTRANSFERASE DOMAIN-CONTAINING PROTEIN 1"/>
    <property type="match status" value="1"/>
</dbReference>
<keyword evidence="6 8" id="KW-1133">Transmembrane helix</keyword>
<dbReference type="PANTHER" id="PTHR13929">
    <property type="entry name" value="1,4-DIHYDROXY-2-NAPHTHOATE OCTAPRENYLTRANSFERASE"/>
    <property type="match status" value="1"/>
</dbReference>
<dbReference type="EMBL" id="JBHUFF010000017">
    <property type="protein sequence ID" value="MFD1800066.1"/>
    <property type="molecule type" value="Genomic_DNA"/>
</dbReference>
<dbReference type="InterPro" id="IPR044878">
    <property type="entry name" value="UbiA_sf"/>
</dbReference>
<dbReference type="Pfam" id="PF01040">
    <property type="entry name" value="UbiA"/>
    <property type="match status" value="1"/>
</dbReference>
<comment type="subcellular location">
    <subcellularLocation>
        <location evidence="1">Membrane</location>
        <topology evidence="1">Multi-pass membrane protein</topology>
    </subcellularLocation>
</comment>
<evidence type="ECO:0000256" key="5">
    <source>
        <dbReference type="ARBA" id="ARBA00022692"/>
    </source>
</evidence>
<evidence type="ECO:0000256" key="4">
    <source>
        <dbReference type="ARBA" id="ARBA00022679"/>
    </source>
</evidence>
<dbReference type="Gene3D" id="1.10.357.140">
    <property type="entry name" value="UbiA prenyltransferase"/>
    <property type="match status" value="1"/>
</dbReference>
<dbReference type="InterPro" id="IPR000537">
    <property type="entry name" value="UbiA_prenyltransferase"/>
</dbReference>
<proteinExistence type="predicted"/>
<keyword evidence="5 8" id="KW-0812">Transmembrane</keyword>
<evidence type="ECO:0000313" key="9">
    <source>
        <dbReference type="EMBL" id="MFD1800066.1"/>
    </source>
</evidence>
<dbReference type="Proteomes" id="UP001597285">
    <property type="component" value="Unassembled WGS sequence"/>
</dbReference>
<feature type="transmembrane region" description="Helical" evidence="8">
    <location>
        <begin position="151"/>
        <end position="170"/>
    </location>
</feature>
<comment type="pathway">
    <text evidence="2">Quinol/quinone metabolism; menaquinone biosynthesis.</text>
</comment>
<sequence>MDTIKAKFKVLWELGEIYTSPLNLFLILLGVSFSTYHYNHTWNWRIILYVLTILFFHVAVNIFNNYMDYKNASDAHDYKVKSNIIGRENLNLATVKKAFLFFLALASFFGLLLVWSTNLVLLGLGVLGFYVGLFYSSGPKPLNSLPIAETVTSLFSGFVIPLIGAYLCLYDQVDFSFHTIKLVFFISLPMVVMMFNNLLANNTCDLEEDIVNGRKTLVYYLGKKKAVQLFKVVFVFNFLWLILLVYLKLAPFPILLLVLLFPKYWKSLSPYFEVQDKQKTFPVALKNMAAIMMLYPILYTIGVVFAQF</sequence>
<feature type="transmembrane region" description="Helical" evidence="8">
    <location>
        <begin position="98"/>
        <end position="131"/>
    </location>
</feature>
<accession>A0ABW4NQM6</accession>
<feature type="transmembrane region" description="Helical" evidence="8">
    <location>
        <begin position="283"/>
        <end position="306"/>
    </location>
</feature>
<dbReference type="CDD" id="cd13962">
    <property type="entry name" value="PT_UbiA_UBIAD1"/>
    <property type="match status" value="1"/>
</dbReference>
<dbReference type="RefSeq" id="WP_058919749.1">
    <property type="nucleotide sequence ID" value="NZ_JBHSQC010000023.1"/>
</dbReference>
<dbReference type="PIRSF" id="PIRSF005355">
    <property type="entry name" value="UBIAD1"/>
    <property type="match status" value="1"/>
</dbReference>
<keyword evidence="10" id="KW-1185">Reference proteome</keyword>
<gene>
    <name evidence="9" type="ORF">ACFSBK_09415</name>
</gene>
<evidence type="ECO:0000313" key="10">
    <source>
        <dbReference type="Proteomes" id="UP001597285"/>
    </source>
</evidence>
<evidence type="ECO:0000256" key="6">
    <source>
        <dbReference type="ARBA" id="ARBA00022989"/>
    </source>
</evidence>
<organism evidence="9 10">
    <name type="scientific">Carnobacterium antarcticum</name>
    <dbReference type="NCBI Taxonomy" id="2126436"/>
    <lineage>
        <taxon>Bacteria</taxon>
        <taxon>Bacillati</taxon>
        <taxon>Bacillota</taxon>
        <taxon>Bacilli</taxon>
        <taxon>Lactobacillales</taxon>
        <taxon>Carnobacteriaceae</taxon>
        <taxon>Carnobacterium</taxon>
    </lineage>
</organism>